<dbReference type="AlphaFoldDB" id="A0A2U3L8V2"/>
<dbReference type="EMBL" id="OMOF01000342">
    <property type="protein sequence ID" value="SPF48341.1"/>
    <property type="molecule type" value="Genomic_DNA"/>
</dbReference>
<dbReference type="Proteomes" id="UP000238916">
    <property type="component" value="Unassembled WGS sequence"/>
</dbReference>
<gene>
    <name evidence="1" type="ORF">SBF1_4060001</name>
</gene>
<organism evidence="1 2">
    <name type="scientific">Candidatus Desulfosporosinus infrequens</name>
    <dbReference type="NCBI Taxonomy" id="2043169"/>
    <lineage>
        <taxon>Bacteria</taxon>
        <taxon>Bacillati</taxon>
        <taxon>Bacillota</taxon>
        <taxon>Clostridia</taxon>
        <taxon>Eubacteriales</taxon>
        <taxon>Desulfitobacteriaceae</taxon>
        <taxon>Desulfosporosinus</taxon>
    </lineage>
</organism>
<accession>A0A2U3L8V2</accession>
<evidence type="ECO:0000313" key="2">
    <source>
        <dbReference type="Proteomes" id="UP000238916"/>
    </source>
</evidence>
<evidence type="ECO:0000313" key="1">
    <source>
        <dbReference type="EMBL" id="SPF48341.1"/>
    </source>
</evidence>
<proteinExistence type="predicted"/>
<reference evidence="2" key="1">
    <citation type="submission" date="2018-02" db="EMBL/GenBank/DDBJ databases">
        <authorList>
            <person name="Hausmann B."/>
        </authorList>
    </citation>
    <scope>NUCLEOTIDE SEQUENCE [LARGE SCALE GENOMIC DNA]</scope>
    <source>
        <strain evidence="2">Peat soil MAG SbF1</strain>
    </source>
</reference>
<name>A0A2U3L8V2_9FIRM</name>
<sequence>MQDLTHIQFCTATCRCTATADLLSSATTKYQVGGASAPAGVTLLAGADRFATMKAVLKSLGAI</sequence>
<protein>
    <submittedName>
        <fullName evidence="1">Uncharacterized protein</fullName>
    </submittedName>
</protein>